<evidence type="ECO:0000256" key="1">
    <source>
        <dbReference type="ARBA" id="ARBA00023015"/>
    </source>
</evidence>
<keyword evidence="2" id="KW-0238">DNA-binding</keyword>
<dbReference type="InterPro" id="IPR036693">
    <property type="entry name" value="TF_LuxR_autoind-bd_dom_sf"/>
</dbReference>
<dbReference type="InterPro" id="IPR016032">
    <property type="entry name" value="Sig_transdc_resp-reg_C-effctor"/>
</dbReference>
<dbReference type="Proteomes" id="UP000240418">
    <property type="component" value="Unassembled WGS sequence"/>
</dbReference>
<organism evidence="5 6">
    <name type="scientific">Shimia abyssi</name>
    <dbReference type="NCBI Taxonomy" id="1662395"/>
    <lineage>
        <taxon>Bacteria</taxon>
        <taxon>Pseudomonadati</taxon>
        <taxon>Pseudomonadota</taxon>
        <taxon>Alphaproteobacteria</taxon>
        <taxon>Rhodobacterales</taxon>
        <taxon>Roseobacteraceae</taxon>
    </lineage>
</organism>
<dbReference type="PROSITE" id="PS50043">
    <property type="entry name" value="HTH_LUXR_2"/>
    <property type="match status" value="1"/>
</dbReference>
<comment type="caution">
    <text evidence="5">The sequence shown here is derived from an EMBL/GenBank/DDBJ whole genome shotgun (WGS) entry which is preliminary data.</text>
</comment>
<dbReference type="Pfam" id="PF03472">
    <property type="entry name" value="Autoind_bind"/>
    <property type="match status" value="1"/>
</dbReference>
<accession>A0A2P8FGX2</accession>
<evidence type="ECO:0000259" key="4">
    <source>
        <dbReference type="PROSITE" id="PS50043"/>
    </source>
</evidence>
<evidence type="ECO:0000256" key="3">
    <source>
        <dbReference type="ARBA" id="ARBA00023163"/>
    </source>
</evidence>
<dbReference type="CDD" id="cd06170">
    <property type="entry name" value="LuxR_C_like"/>
    <property type="match status" value="1"/>
</dbReference>
<dbReference type="InterPro" id="IPR036388">
    <property type="entry name" value="WH-like_DNA-bd_sf"/>
</dbReference>
<dbReference type="PANTHER" id="PTHR44688">
    <property type="entry name" value="DNA-BINDING TRANSCRIPTIONAL ACTIVATOR DEVR_DOSR"/>
    <property type="match status" value="1"/>
</dbReference>
<evidence type="ECO:0000313" key="6">
    <source>
        <dbReference type="Proteomes" id="UP000240418"/>
    </source>
</evidence>
<dbReference type="GO" id="GO:0003677">
    <property type="term" value="F:DNA binding"/>
    <property type="evidence" value="ECO:0007669"/>
    <property type="project" value="UniProtKB-KW"/>
</dbReference>
<dbReference type="Gene3D" id="3.30.450.80">
    <property type="entry name" value="Transcription factor LuxR-like, autoinducer-binding domain"/>
    <property type="match status" value="1"/>
</dbReference>
<dbReference type="InterPro" id="IPR000792">
    <property type="entry name" value="Tscrpt_reg_LuxR_C"/>
</dbReference>
<reference evidence="5 6" key="1">
    <citation type="submission" date="2018-03" db="EMBL/GenBank/DDBJ databases">
        <title>Genomic Encyclopedia of Archaeal and Bacterial Type Strains, Phase II (KMG-II): from individual species to whole genera.</title>
        <authorList>
            <person name="Goeker M."/>
        </authorList>
    </citation>
    <scope>NUCLEOTIDE SEQUENCE [LARGE SCALE GENOMIC DNA]</scope>
    <source>
        <strain evidence="5 6">DSM 100673</strain>
    </source>
</reference>
<evidence type="ECO:0000313" key="5">
    <source>
        <dbReference type="EMBL" id="PSL20984.1"/>
    </source>
</evidence>
<dbReference type="Pfam" id="PF00196">
    <property type="entry name" value="GerE"/>
    <property type="match status" value="1"/>
</dbReference>
<protein>
    <submittedName>
        <fullName evidence="5">Regulatory LuxR family protein</fullName>
    </submittedName>
</protein>
<dbReference type="SUPFAM" id="SSF75516">
    <property type="entry name" value="Pheromone-binding domain of LuxR-like quorum-sensing transcription factors"/>
    <property type="match status" value="1"/>
</dbReference>
<dbReference type="SMART" id="SM00421">
    <property type="entry name" value="HTH_LUXR"/>
    <property type="match status" value="1"/>
</dbReference>
<dbReference type="PANTHER" id="PTHR44688:SF16">
    <property type="entry name" value="DNA-BINDING TRANSCRIPTIONAL ACTIVATOR DEVR_DOSR"/>
    <property type="match status" value="1"/>
</dbReference>
<keyword evidence="1" id="KW-0805">Transcription regulation</keyword>
<feature type="domain" description="HTH luxR-type" evidence="4">
    <location>
        <begin position="194"/>
        <end position="259"/>
    </location>
</feature>
<gene>
    <name evidence="5" type="ORF">CLV88_102103</name>
</gene>
<dbReference type="InterPro" id="IPR005143">
    <property type="entry name" value="TF_LuxR_autoind-bd_dom"/>
</dbReference>
<proteinExistence type="predicted"/>
<dbReference type="GO" id="GO:0006355">
    <property type="term" value="P:regulation of DNA-templated transcription"/>
    <property type="evidence" value="ECO:0007669"/>
    <property type="project" value="InterPro"/>
</dbReference>
<dbReference type="EMBL" id="PYGJ01000002">
    <property type="protein sequence ID" value="PSL20984.1"/>
    <property type="molecule type" value="Genomic_DNA"/>
</dbReference>
<name>A0A2P8FGX2_9RHOB</name>
<dbReference type="RefSeq" id="WP_165798807.1">
    <property type="nucleotide sequence ID" value="NZ_PYGJ01000002.1"/>
</dbReference>
<keyword evidence="3" id="KW-0804">Transcription</keyword>
<sequence>MLISGPERRPLLDAERHVPELLHNFLVDLETTAHSSDVWRLLVGLGRTLNVPYVDMVSASSYENWKKTLFVRTSYDSTWLTSSNQDPDLSKWSYFRSHAMKHLTPIAVGLEFADEFHHVPEARYLVLREAAARGMRSGFSIPLRVHAPPQAALITFSGDHAKRDMHLIIQTHGWVLQSAAMSGFQRYMTHFAAEFTERNAISDKQRELLELIGAGLQDKTIAERLGVTVSAVRQRMNQILKKTGLGNRAELAALAMSMGLLPDPLAHLDDGQASVLVEMGVVEAGRGKIRRR</sequence>
<dbReference type="Gene3D" id="1.10.10.10">
    <property type="entry name" value="Winged helix-like DNA-binding domain superfamily/Winged helix DNA-binding domain"/>
    <property type="match status" value="1"/>
</dbReference>
<dbReference type="SUPFAM" id="SSF46894">
    <property type="entry name" value="C-terminal effector domain of the bipartite response regulators"/>
    <property type="match status" value="1"/>
</dbReference>
<evidence type="ECO:0000256" key="2">
    <source>
        <dbReference type="ARBA" id="ARBA00023125"/>
    </source>
</evidence>
<dbReference type="AlphaFoldDB" id="A0A2P8FGX2"/>
<keyword evidence="6" id="KW-1185">Reference proteome</keyword>